<evidence type="ECO:0000256" key="7">
    <source>
        <dbReference type="HAMAP-Rule" id="MF_00323"/>
    </source>
</evidence>
<organism evidence="9 10">
    <name type="scientific">Caminibacter mediatlanticus TB-2</name>
    <dbReference type="NCBI Taxonomy" id="391592"/>
    <lineage>
        <taxon>Bacteria</taxon>
        <taxon>Pseudomonadati</taxon>
        <taxon>Campylobacterota</taxon>
        <taxon>Epsilonproteobacteria</taxon>
        <taxon>Nautiliales</taxon>
        <taxon>Nautiliaceae</taxon>
        <taxon>Caminibacter</taxon>
    </lineage>
</organism>
<proteinExistence type="inferred from homology"/>
<dbReference type="SUPFAM" id="SSF53800">
    <property type="entry name" value="Chelatase"/>
    <property type="match status" value="1"/>
</dbReference>
<accession>A0ABX5VC00</accession>
<evidence type="ECO:0000256" key="6">
    <source>
        <dbReference type="ARBA" id="ARBA00024536"/>
    </source>
</evidence>
<keyword evidence="7 8" id="KW-0963">Cytoplasm</keyword>
<dbReference type="GO" id="GO:0016829">
    <property type="term" value="F:lyase activity"/>
    <property type="evidence" value="ECO:0007669"/>
    <property type="project" value="UniProtKB-KW"/>
</dbReference>
<evidence type="ECO:0000313" key="10">
    <source>
        <dbReference type="Proteomes" id="UP000306825"/>
    </source>
</evidence>
<comment type="similarity">
    <text evidence="1 7 8">Belongs to the ferrochelatase family.</text>
</comment>
<dbReference type="CDD" id="cd00419">
    <property type="entry name" value="Ferrochelatase_C"/>
    <property type="match status" value="1"/>
</dbReference>
<keyword evidence="4 7" id="KW-0456">Lyase</keyword>
<keyword evidence="7" id="KW-0479">Metal-binding</keyword>
<dbReference type="InterPro" id="IPR019772">
    <property type="entry name" value="Ferrochelatase_AS"/>
</dbReference>
<keyword evidence="5 7" id="KW-0627">Porphyrin biosynthesis</keyword>
<dbReference type="CDD" id="cd03411">
    <property type="entry name" value="Ferrochelatase_N"/>
    <property type="match status" value="1"/>
</dbReference>
<evidence type="ECO:0000256" key="8">
    <source>
        <dbReference type="RuleBase" id="RU000607"/>
    </source>
</evidence>
<gene>
    <name evidence="7 9" type="primary">hemH</name>
    <name evidence="9" type="ORF">FE773_04830</name>
</gene>
<comment type="pathway">
    <text evidence="7 8">Porphyrin-containing compound metabolism; protoheme biosynthesis; protoheme from protoporphyrin-IX: step 1/1.</text>
</comment>
<dbReference type="Pfam" id="PF00762">
    <property type="entry name" value="Ferrochelatase"/>
    <property type="match status" value="1"/>
</dbReference>
<dbReference type="InterPro" id="IPR033644">
    <property type="entry name" value="Ferrochelatase_C"/>
</dbReference>
<protein>
    <recommendedName>
        <fullName evidence="7 8">Ferrochelatase</fullName>
        <ecNumber evidence="7 8">4.98.1.1</ecNumber>
    </recommendedName>
    <alternativeName>
        <fullName evidence="7">Heme synthase</fullName>
    </alternativeName>
    <alternativeName>
        <fullName evidence="7">Protoheme ferro-lyase</fullName>
    </alternativeName>
</protein>
<evidence type="ECO:0000256" key="2">
    <source>
        <dbReference type="ARBA" id="ARBA00023004"/>
    </source>
</evidence>
<reference evidence="9 10" key="1">
    <citation type="submission" date="2019-05" db="EMBL/GenBank/DDBJ databases">
        <title>A comparative analysis of the Nautiliaceae.</title>
        <authorList>
            <person name="Grosche A."/>
            <person name="Smedile F."/>
            <person name="Vetriani C."/>
        </authorList>
    </citation>
    <scope>NUCLEOTIDE SEQUENCE [LARGE SCALE GENOMIC DNA]</scope>
    <source>
        <strain evidence="9 10">TB-2</strain>
    </source>
</reference>
<dbReference type="RefSeq" id="WP_138323286.1">
    <property type="nucleotide sequence ID" value="NZ_CP040463.1"/>
</dbReference>
<dbReference type="EC" id="4.98.1.1" evidence="7 8"/>
<dbReference type="InterPro" id="IPR033659">
    <property type="entry name" value="Ferrochelatase_N"/>
</dbReference>
<comment type="catalytic activity">
    <reaction evidence="7 8">
        <text>heme b + 2 H(+) = protoporphyrin IX + Fe(2+)</text>
        <dbReference type="Rhea" id="RHEA:22584"/>
        <dbReference type="ChEBI" id="CHEBI:15378"/>
        <dbReference type="ChEBI" id="CHEBI:29033"/>
        <dbReference type="ChEBI" id="CHEBI:57306"/>
        <dbReference type="ChEBI" id="CHEBI:60344"/>
        <dbReference type="EC" id="4.98.1.1"/>
    </reaction>
</comment>
<evidence type="ECO:0000256" key="3">
    <source>
        <dbReference type="ARBA" id="ARBA00023133"/>
    </source>
</evidence>
<dbReference type="PROSITE" id="PS00534">
    <property type="entry name" value="FERROCHELATASE"/>
    <property type="match status" value="1"/>
</dbReference>
<dbReference type="HAMAP" id="MF_00323">
    <property type="entry name" value="Ferrochelatase"/>
    <property type="match status" value="1"/>
</dbReference>
<sequence length="298" mass="35452">MKRAIILHNMGGARNKDELREFLLNMFKDKRILNSPFRKIIAPIIANLRYKKVWENYKKIGGSRIYTITENLCNEMQKYTNYEVVYAMRYTKPYLNKIIHKYEEIIFLPLYPHYSFTTFESCLDDLKNTNFKGKVKIINPFFENEKFNEIIKENILKEVDNPKEWNLIFSAHGIPKKLINKGDKYYSHILSHVEILKKKLSKFKSINLAFQSRFGPLEWLKPYLNEELKKYKNENVLVYPLSFMIDNSETDLELSIEYKELAKEYGIKNYKVVKCPNDDEKIAKFLVELANESSYSKS</sequence>
<evidence type="ECO:0000256" key="4">
    <source>
        <dbReference type="ARBA" id="ARBA00023239"/>
    </source>
</evidence>
<dbReference type="InterPro" id="IPR001015">
    <property type="entry name" value="Ferrochelatase"/>
</dbReference>
<evidence type="ECO:0000313" key="9">
    <source>
        <dbReference type="EMBL" id="QCT94524.1"/>
    </source>
</evidence>
<keyword evidence="2 7" id="KW-0408">Iron</keyword>
<dbReference type="Proteomes" id="UP000306825">
    <property type="component" value="Chromosome"/>
</dbReference>
<dbReference type="PANTHER" id="PTHR11108">
    <property type="entry name" value="FERROCHELATASE"/>
    <property type="match status" value="1"/>
</dbReference>
<dbReference type="NCBIfam" id="TIGR00109">
    <property type="entry name" value="hemH"/>
    <property type="match status" value="1"/>
</dbReference>
<keyword evidence="3 7" id="KW-0350">Heme biosynthesis</keyword>
<name>A0ABX5VC00_9BACT</name>
<evidence type="ECO:0000256" key="5">
    <source>
        <dbReference type="ARBA" id="ARBA00023244"/>
    </source>
</evidence>
<feature type="binding site" evidence="7">
    <location>
        <position position="249"/>
    </location>
    <ligand>
        <name>Fe(2+)</name>
        <dbReference type="ChEBI" id="CHEBI:29033"/>
    </ligand>
</feature>
<dbReference type="Gene3D" id="3.40.50.1400">
    <property type="match status" value="2"/>
</dbReference>
<feature type="binding site" evidence="7">
    <location>
        <position position="172"/>
    </location>
    <ligand>
        <name>Fe(2+)</name>
        <dbReference type="ChEBI" id="CHEBI:29033"/>
    </ligand>
</feature>
<dbReference type="PANTHER" id="PTHR11108:SF1">
    <property type="entry name" value="FERROCHELATASE, MITOCHONDRIAL"/>
    <property type="match status" value="1"/>
</dbReference>
<comment type="function">
    <text evidence="7 8">Catalyzes the ferrous insertion into protoporphyrin IX.</text>
</comment>
<keyword evidence="10" id="KW-1185">Reference proteome</keyword>
<evidence type="ECO:0000256" key="1">
    <source>
        <dbReference type="ARBA" id="ARBA00007718"/>
    </source>
</evidence>
<comment type="catalytic activity">
    <reaction evidence="6">
        <text>Fe-coproporphyrin III + 2 H(+) = coproporphyrin III + Fe(2+)</text>
        <dbReference type="Rhea" id="RHEA:49572"/>
        <dbReference type="ChEBI" id="CHEBI:15378"/>
        <dbReference type="ChEBI" id="CHEBI:29033"/>
        <dbReference type="ChEBI" id="CHEBI:68438"/>
        <dbReference type="ChEBI" id="CHEBI:131725"/>
        <dbReference type="EC" id="4.99.1.9"/>
    </reaction>
    <physiologicalReaction direction="right-to-left" evidence="6">
        <dbReference type="Rhea" id="RHEA:49574"/>
    </physiologicalReaction>
</comment>
<comment type="subcellular location">
    <subcellularLocation>
        <location evidence="7 8">Cytoplasm</location>
    </subcellularLocation>
</comment>
<dbReference type="EMBL" id="CP040463">
    <property type="protein sequence ID" value="QCT94524.1"/>
    <property type="molecule type" value="Genomic_DNA"/>
</dbReference>